<dbReference type="Gene3D" id="3.40.50.10050">
    <property type="entry name" value="Translation initiation factor IF- 2, domain 3"/>
    <property type="match status" value="1"/>
</dbReference>
<dbReference type="GO" id="GO:0003924">
    <property type="term" value="F:GTPase activity"/>
    <property type="evidence" value="ECO:0007669"/>
    <property type="project" value="InterPro"/>
</dbReference>
<dbReference type="GO" id="GO:0005525">
    <property type="term" value="F:GTP binding"/>
    <property type="evidence" value="ECO:0007669"/>
    <property type="project" value="UniProtKB-KW"/>
</dbReference>
<accession>C5LBZ7</accession>
<dbReference type="Gene3D" id="2.40.30.10">
    <property type="entry name" value="Translation factors"/>
    <property type="match status" value="2"/>
</dbReference>
<evidence type="ECO:0000256" key="2">
    <source>
        <dbReference type="ARBA" id="ARBA00013824"/>
    </source>
</evidence>
<dbReference type="GeneID" id="9042004"/>
<keyword evidence="4" id="KW-0547">Nucleotide-binding</keyword>
<evidence type="ECO:0000256" key="4">
    <source>
        <dbReference type="ARBA" id="ARBA00022741"/>
    </source>
</evidence>
<evidence type="ECO:0000256" key="7">
    <source>
        <dbReference type="ARBA" id="ARBA00032478"/>
    </source>
</evidence>
<feature type="compositionally biased region" description="Basic residues" evidence="8">
    <location>
        <begin position="94"/>
        <end position="103"/>
    </location>
</feature>
<dbReference type="InterPro" id="IPR029459">
    <property type="entry name" value="EFTU-type"/>
</dbReference>
<evidence type="ECO:0000313" key="10">
    <source>
        <dbReference type="EMBL" id="EER05480.1"/>
    </source>
</evidence>
<feature type="region of interest" description="Disordered" evidence="8">
    <location>
        <begin position="1"/>
        <end position="43"/>
    </location>
</feature>
<dbReference type="InterPro" id="IPR027417">
    <property type="entry name" value="P-loop_NTPase"/>
</dbReference>
<dbReference type="Proteomes" id="UP000007800">
    <property type="component" value="Unassembled WGS sequence"/>
</dbReference>
<dbReference type="PRINTS" id="PR00315">
    <property type="entry name" value="ELONGATNFCT"/>
</dbReference>
<dbReference type="FunFam" id="3.40.50.300:FF:000112">
    <property type="entry name" value="Eukaryotic translation initiation factor 5B"/>
    <property type="match status" value="1"/>
</dbReference>
<proteinExistence type="inferred from homology"/>
<dbReference type="PANTHER" id="PTHR43381">
    <property type="entry name" value="TRANSLATION INITIATION FACTOR IF-2-RELATED"/>
    <property type="match status" value="1"/>
</dbReference>
<evidence type="ECO:0000313" key="11">
    <source>
        <dbReference type="Proteomes" id="UP000007800"/>
    </source>
</evidence>
<reference evidence="10 11" key="1">
    <citation type="submission" date="2008-07" db="EMBL/GenBank/DDBJ databases">
        <authorList>
            <person name="El-Sayed N."/>
            <person name="Caler E."/>
            <person name="Inman J."/>
            <person name="Amedeo P."/>
            <person name="Hass B."/>
            <person name="Wortman J."/>
        </authorList>
    </citation>
    <scope>NUCLEOTIDE SEQUENCE [LARGE SCALE GENOMIC DNA]</scope>
    <source>
        <strain evidence="11">ATCC 50983 / TXsc</strain>
    </source>
</reference>
<evidence type="ECO:0000256" key="1">
    <source>
        <dbReference type="ARBA" id="ARBA00007733"/>
    </source>
</evidence>
<feature type="compositionally biased region" description="Basic and acidic residues" evidence="8">
    <location>
        <begin position="62"/>
        <end position="81"/>
    </location>
</feature>
<evidence type="ECO:0000256" key="8">
    <source>
        <dbReference type="SAM" id="MobiDB-lite"/>
    </source>
</evidence>
<dbReference type="PANTHER" id="PTHR43381:SF4">
    <property type="entry name" value="EUKARYOTIC TRANSLATION INITIATION FACTOR 5B"/>
    <property type="match status" value="1"/>
</dbReference>
<protein>
    <recommendedName>
        <fullName evidence="2">Eukaryotic translation initiation factor 5B</fullName>
    </recommendedName>
    <alternativeName>
        <fullName evidence="7">Translation initiation factor IF-2</fullName>
    </alternativeName>
</protein>
<dbReference type="InterPro" id="IPR023115">
    <property type="entry name" value="TIF_IF2_dom3"/>
</dbReference>
<feature type="compositionally biased region" description="Polar residues" evidence="8">
    <location>
        <begin position="1"/>
        <end position="14"/>
    </location>
</feature>
<dbReference type="InterPro" id="IPR005225">
    <property type="entry name" value="Small_GTP-bd"/>
</dbReference>
<feature type="domain" description="Tr-type G" evidence="9">
    <location>
        <begin position="220"/>
        <end position="438"/>
    </location>
</feature>
<feature type="region of interest" description="Disordered" evidence="8">
    <location>
        <begin position="128"/>
        <end position="194"/>
    </location>
</feature>
<dbReference type="PROSITE" id="PS51722">
    <property type="entry name" value="G_TR_2"/>
    <property type="match status" value="1"/>
</dbReference>
<dbReference type="Pfam" id="PF14578">
    <property type="entry name" value="GTP_EFTU_D4"/>
    <property type="match status" value="1"/>
</dbReference>
<dbReference type="EMBL" id="GG680918">
    <property type="protein sequence ID" value="EER05480.1"/>
    <property type="molecule type" value="Genomic_DNA"/>
</dbReference>
<sequence>MSTASVTKELSGQLSVRKKEKKRKQKNKDQTVPQVASSSAASCPAAAAAQAVVAFLKQREKEEESRRAVEVVEGEKAKPAEESTTVVGVAVEKRSKKKKKNKSASKSAALTERDREYRSFLEDSGLVQGEAHKEGRARSQSSFRYSVKKKTANRKSSAVQGEGVSEGEEEEDSSQGSSQHSWELIDLPSPDTTGVMVTPIRKVSPCRGVTTELNEGSPSLRAPVICVLGHTDAGKTKLLDRIRSSKVQEGEAGGISQHIGATMLPRETIRSMSENVEEDALEIPGLLLLDTPGHETFNSLRHRGSSICDVGVVVVDIMHGVEKQTREAIELLKEQRRPFVIALNKIDRLYGWRAATCGSVQEGLKRQASGTSDEFHMRWTRVRVQFAELGLNTGLYWELGRGEKKDISVVPVSALTGEGVSDLILLLATFCQRFLPNRLAVKPGPLICRVLEVRETVGMGVCVDVILVQGSLHEGDHIILRNKNDERIASTIRALVTPKPLEELRLQSVGAVAYNYHHTVTATTAVRISGPNLNNVGCSGPVGAPNTVTSPMAGSGNGITMKCSSMGGVEALTKLVKEVVRAPIGLAAIGDVHLLDVRKTSCVLANRGKYGIILAYDVKVNHDARAEAEKLGVRIIENDVIYKLIEELKTYLQGKEEDRRKEEAAMAVFPCVVTIVPSLVLSRKPPFHFGLCVEEGVLRVGTPLCVVGRKQVQLGKVVSMKSTNDEKAVEEASAGDTVMVRLTTPQNNVWLGNGGGLDENSKIVSFITRESIDYLKAYHKDSVKLQDWELVLRLKKVFGIT</sequence>
<feature type="region of interest" description="Disordered" evidence="8">
    <location>
        <begin position="62"/>
        <end position="115"/>
    </location>
</feature>
<name>C5LBZ7_PERM5</name>
<dbReference type="Pfam" id="PF11987">
    <property type="entry name" value="IF-2"/>
    <property type="match status" value="1"/>
</dbReference>
<dbReference type="OrthoDB" id="4928at2759"/>
<dbReference type="OMA" id="TMLPRET"/>
<dbReference type="GO" id="GO:0003743">
    <property type="term" value="F:translation initiation factor activity"/>
    <property type="evidence" value="ECO:0007669"/>
    <property type="project" value="UniProtKB-KW"/>
</dbReference>
<dbReference type="SUPFAM" id="SSF52156">
    <property type="entry name" value="Initiation factor IF2/eIF5b, domain 3"/>
    <property type="match status" value="1"/>
</dbReference>
<evidence type="ECO:0000256" key="6">
    <source>
        <dbReference type="ARBA" id="ARBA00023134"/>
    </source>
</evidence>
<dbReference type="GO" id="GO:0005739">
    <property type="term" value="C:mitochondrion"/>
    <property type="evidence" value="ECO:0007669"/>
    <property type="project" value="TreeGrafter"/>
</dbReference>
<evidence type="ECO:0000256" key="5">
    <source>
        <dbReference type="ARBA" id="ARBA00022917"/>
    </source>
</evidence>
<keyword evidence="3 10" id="KW-0396">Initiation factor</keyword>
<feature type="compositionally biased region" description="Low complexity" evidence="8">
    <location>
        <begin position="32"/>
        <end position="43"/>
    </location>
</feature>
<dbReference type="SUPFAM" id="SSF52540">
    <property type="entry name" value="P-loop containing nucleoside triphosphate hydrolases"/>
    <property type="match status" value="1"/>
</dbReference>
<feature type="compositionally biased region" description="Basic residues" evidence="8">
    <location>
        <begin position="16"/>
        <end position="26"/>
    </location>
</feature>
<dbReference type="InterPro" id="IPR000795">
    <property type="entry name" value="T_Tr_GTP-bd_dom"/>
</dbReference>
<keyword evidence="6" id="KW-0342">GTP-binding</keyword>
<dbReference type="RefSeq" id="XP_002773664.1">
    <property type="nucleotide sequence ID" value="XM_002773618.1"/>
</dbReference>
<keyword evidence="11" id="KW-1185">Reference proteome</keyword>
<keyword evidence="5" id="KW-0648">Protein biosynthesis</keyword>
<evidence type="ECO:0000259" key="9">
    <source>
        <dbReference type="PROSITE" id="PS51722"/>
    </source>
</evidence>
<comment type="similarity">
    <text evidence="1">Belongs to the TRAFAC class translation factor GTPase superfamily. Classic translation factor GTPase family. IF-2 subfamily.</text>
</comment>
<gene>
    <name evidence="10" type="ORF">Pmar_PMAR011503</name>
</gene>
<dbReference type="InParanoid" id="C5LBZ7"/>
<dbReference type="InterPro" id="IPR009000">
    <property type="entry name" value="Transl_B-barrel_sf"/>
</dbReference>
<dbReference type="Pfam" id="PF00009">
    <property type="entry name" value="GTP_EFTU"/>
    <property type="match status" value="1"/>
</dbReference>
<organism evidence="11">
    <name type="scientific">Perkinsus marinus (strain ATCC 50983 / TXsc)</name>
    <dbReference type="NCBI Taxonomy" id="423536"/>
    <lineage>
        <taxon>Eukaryota</taxon>
        <taxon>Sar</taxon>
        <taxon>Alveolata</taxon>
        <taxon>Perkinsozoa</taxon>
        <taxon>Perkinsea</taxon>
        <taxon>Perkinsida</taxon>
        <taxon>Perkinsidae</taxon>
        <taxon>Perkinsus</taxon>
    </lineage>
</organism>
<dbReference type="CDD" id="cd01887">
    <property type="entry name" value="IF2_eIF5B"/>
    <property type="match status" value="1"/>
</dbReference>
<dbReference type="AlphaFoldDB" id="C5LBZ7"/>
<dbReference type="NCBIfam" id="TIGR00231">
    <property type="entry name" value="small_GTP"/>
    <property type="match status" value="1"/>
</dbReference>
<dbReference type="InterPro" id="IPR036925">
    <property type="entry name" value="TIF_IF2_dom3_sf"/>
</dbReference>
<dbReference type="Gene3D" id="3.40.50.300">
    <property type="entry name" value="P-loop containing nucleotide triphosphate hydrolases"/>
    <property type="match status" value="1"/>
</dbReference>
<dbReference type="SUPFAM" id="SSF50447">
    <property type="entry name" value="Translation proteins"/>
    <property type="match status" value="1"/>
</dbReference>
<dbReference type="InterPro" id="IPR015760">
    <property type="entry name" value="TIF_IF2"/>
</dbReference>
<evidence type="ECO:0000256" key="3">
    <source>
        <dbReference type="ARBA" id="ARBA00022540"/>
    </source>
</evidence>